<feature type="transmembrane region" description="Helical" evidence="1">
    <location>
        <begin position="6"/>
        <end position="27"/>
    </location>
</feature>
<accession>I8UI61</accession>
<dbReference type="Pfam" id="PF10966">
    <property type="entry name" value="DUF2768"/>
    <property type="match status" value="1"/>
</dbReference>
<keyword evidence="1" id="KW-0472">Membrane</keyword>
<reference evidence="2 3" key="1">
    <citation type="journal article" date="2012" name="J. Bacteriol.">
        <title>Genome of Bacillus macauensis ZFHKF-1, a Long-Chain-Forming Bacterium.</title>
        <authorList>
            <person name="Cai L."/>
            <person name="Zhang T."/>
        </authorList>
    </citation>
    <scope>NUCLEOTIDE SEQUENCE [LARGE SCALE GENOMIC DNA]</scope>
    <source>
        <strain evidence="2 3">ZFHKF-1</strain>
    </source>
</reference>
<keyword evidence="1" id="KW-1133">Transmembrane helix</keyword>
<evidence type="ECO:0000313" key="3">
    <source>
        <dbReference type="Proteomes" id="UP000004080"/>
    </source>
</evidence>
<dbReference type="eggNOG" id="ENOG5033DH6">
    <property type="taxonomic scope" value="Bacteria"/>
</dbReference>
<evidence type="ECO:0008006" key="4">
    <source>
        <dbReference type="Google" id="ProtNLM"/>
    </source>
</evidence>
<dbReference type="EMBL" id="AKKV01000020">
    <property type="protein sequence ID" value="EIT86580.1"/>
    <property type="molecule type" value="Genomic_DNA"/>
</dbReference>
<keyword evidence="3" id="KW-1185">Reference proteome</keyword>
<organism evidence="2 3">
    <name type="scientific">Fictibacillus macauensis ZFHKF-1</name>
    <dbReference type="NCBI Taxonomy" id="1196324"/>
    <lineage>
        <taxon>Bacteria</taxon>
        <taxon>Bacillati</taxon>
        <taxon>Bacillota</taxon>
        <taxon>Bacilli</taxon>
        <taxon>Bacillales</taxon>
        <taxon>Fictibacillaceae</taxon>
        <taxon>Fictibacillus</taxon>
    </lineage>
</organism>
<dbReference type="OrthoDB" id="2476435at2"/>
<feature type="transmembrane region" description="Helical" evidence="1">
    <location>
        <begin position="39"/>
        <end position="60"/>
    </location>
</feature>
<dbReference type="InterPro" id="IPR020076">
    <property type="entry name" value="DUF2768"/>
</dbReference>
<evidence type="ECO:0000313" key="2">
    <source>
        <dbReference type="EMBL" id="EIT86580.1"/>
    </source>
</evidence>
<dbReference type="STRING" id="1196324.A374_03379"/>
<dbReference type="RefSeq" id="WP_007200775.1">
    <property type="nucleotide sequence ID" value="NZ_AKKV01000020.1"/>
</dbReference>
<dbReference type="Proteomes" id="UP000004080">
    <property type="component" value="Unassembled WGS sequence"/>
</dbReference>
<gene>
    <name evidence="2" type="ORF">A374_03379</name>
</gene>
<dbReference type="PATRIC" id="fig|1196324.3.peg.684"/>
<proteinExistence type="predicted"/>
<evidence type="ECO:0000256" key="1">
    <source>
        <dbReference type="SAM" id="Phobius"/>
    </source>
</evidence>
<sequence length="65" mass="6996">MENGLAKMWVALIAIGLMFVAVTTILLSRTKLRGVLKYIISVVAYACMILAGFLIVLVVLSGPTK</sequence>
<name>I8UI61_9BACL</name>
<comment type="caution">
    <text evidence="2">The sequence shown here is derived from an EMBL/GenBank/DDBJ whole genome shotgun (WGS) entry which is preliminary data.</text>
</comment>
<dbReference type="AlphaFoldDB" id="I8UI61"/>
<keyword evidence="1" id="KW-0812">Transmembrane</keyword>
<protein>
    <recommendedName>
        <fullName evidence="4">DUF2768 domain-containing protein</fullName>
    </recommendedName>
</protein>